<dbReference type="RefSeq" id="WP_138789868.1">
    <property type="nucleotide sequence ID" value="NZ_JBHTGQ010000039.1"/>
</dbReference>
<feature type="domain" description="Phosphotyrosine protein phosphatase I" evidence="1">
    <location>
        <begin position="2"/>
        <end position="186"/>
    </location>
</feature>
<dbReference type="InterPro" id="IPR023485">
    <property type="entry name" value="Ptyr_pPase"/>
</dbReference>
<dbReference type="Gene3D" id="3.40.50.2300">
    <property type="match status" value="1"/>
</dbReference>
<reference evidence="3" key="1">
    <citation type="journal article" date="2019" name="Int. J. Syst. Evol. Microbiol.">
        <title>The Global Catalogue of Microorganisms (GCM) 10K type strain sequencing project: providing services to taxonomists for standard genome sequencing and annotation.</title>
        <authorList>
            <consortium name="The Broad Institute Genomics Platform"/>
            <consortium name="The Broad Institute Genome Sequencing Center for Infectious Disease"/>
            <person name="Wu L."/>
            <person name="Ma J."/>
        </authorList>
    </citation>
    <scope>NUCLEOTIDE SEQUENCE [LARGE SCALE GENOMIC DNA]</scope>
    <source>
        <strain evidence="3">JCM 18657</strain>
    </source>
</reference>
<organism evidence="2 3">
    <name type="scientific">Paenibacillus thermoaerophilus</name>
    <dbReference type="NCBI Taxonomy" id="1215385"/>
    <lineage>
        <taxon>Bacteria</taxon>
        <taxon>Bacillati</taxon>
        <taxon>Bacillota</taxon>
        <taxon>Bacilli</taxon>
        <taxon>Bacillales</taxon>
        <taxon>Paenibacillaceae</taxon>
        <taxon>Paenibacillus</taxon>
    </lineage>
</organism>
<evidence type="ECO:0000313" key="3">
    <source>
        <dbReference type="Proteomes" id="UP001596528"/>
    </source>
</evidence>
<dbReference type="InterPro" id="IPR050438">
    <property type="entry name" value="LMW_PTPase"/>
</dbReference>
<dbReference type="PANTHER" id="PTHR11717:SF31">
    <property type="entry name" value="LOW MOLECULAR WEIGHT PROTEIN-TYROSINE-PHOSPHATASE ETP-RELATED"/>
    <property type="match status" value="1"/>
</dbReference>
<dbReference type="InterPro" id="IPR036196">
    <property type="entry name" value="Ptyr_pPase_sf"/>
</dbReference>
<accession>A0ABW2V6U1</accession>
<dbReference type="SUPFAM" id="SSF52788">
    <property type="entry name" value="Phosphotyrosine protein phosphatases I"/>
    <property type="match status" value="1"/>
</dbReference>
<dbReference type="EMBL" id="JBHTGQ010000039">
    <property type="protein sequence ID" value="MFC7751140.1"/>
    <property type="molecule type" value="Genomic_DNA"/>
</dbReference>
<evidence type="ECO:0000313" key="2">
    <source>
        <dbReference type="EMBL" id="MFC7751140.1"/>
    </source>
</evidence>
<name>A0ABW2V6U1_9BACL</name>
<evidence type="ECO:0000259" key="1">
    <source>
        <dbReference type="SMART" id="SM00226"/>
    </source>
</evidence>
<gene>
    <name evidence="2" type="ORF">ACFQWB_14570</name>
</gene>
<dbReference type="SMART" id="SM00226">
    <property type="entry name" value="LMWPc"/>
    <property type="match status" value="1"/>
</dbReference>
<dbReference type="Proteomes" id="UP001596528">
    <property type="component" value="Unassembled WGS sequence"/>
</dbReference>
<comment type="caution">
    <text evidence="2">The sequence shown here is derived from an EMBL/GenBank/DDBJ whole genome shotgun (WGS) entry which is preliminary data.</text>
</comment>
<proteinExistence type="predicted"/>
<dbReference type="CDD" id="cd16344">
    <property type="entry name" value="LMWPAP"/>
    <property type="match status" value="1"/>
</dbReference>
<dbReference type="Pfam" id="PF01451">
    <property type="entry name" value="LMWPc"/>
    <property type="match status" value="1"/>
</dbReference>
<protein>
    <submittedName>
        <fullName evidence="2">Low molecular weight protein arginine phosphatase</fullName>
    </submittedName>
</protein>
<sequence length="192" mass="20977">MNRILFVCTGNTCRSPMAEGLFRQLAAEAGLRVEVRSAGVAARPGSPISENAQRLLQERAAEGPAASSPVTEEAIAWADLVLTMTVGHKAVLVKTFPAALDKTYTLKEFVREADASAAEERDRLAAELALKQALGEQVTDEERRKLMELEREAPDLDVADPYGGSLDRYRACADELAQHLRLLADKLKRTQS</sequence>
<keyword evidence="3" id="KW-1185">Reference proteome</keyword>
<dbReference type="PANTHER" id="PTHR11717">
    <property type="entry name" value="LOW MOLECULAR WEIGHT PROTEIN TYROSINE PHOSPHATASE"/>
    <property type="match status" value="1"/>
</dbReference>